<evidence type="ECO:0000313" key="2">
    <source>
        <dbReference type="EMBL" id="NVI46332.1"/>
    </source>
</evidence>
<dbReference type="EMBL" id="JAAOLE020000001">
    <property type="protein sequence ID" value="NVI46332.1"/>
    <property type="molecule type" value="Genomic_DNA"/>
</dbReference>
<protein>
    <submittedName>
        <fullName evidence="2">Uncharacterized protein</fullName>
    </submittedName>
</protein>
<comment type="caution">
    <text evidence="2">The sequence shown here is derived from an EMBL/GenBank/DDBJ whole genome shotgun (WGS) entry which is preliminary data.</text>
</comment>
<organism evidence="2">
    <name type="scientific">Bradyrhizobium septentrionale</name>
    <dbReference type="NCBI Taxonomy" id="1404411"/>
    <lineage>
        <taxon>Bacteria</taxon>
        <taxon>Pseudomonadati</taxon>
        <taxon>Pseudomonadota</taxon>
        <taxon>Alphaproteobacteria</taxon>
        <taxon>Hyphomicrobiales</taxon>
        <taxon>Nitrobacteraceae</taxon>
        <taxon>Bradyrhizobium</taxon>
    </lineage>
</organism>
<proteinExistence type="predicted"/>
<sequence length="167" mass="18247">MTTAVDGATLATDVRALQVKVGGIDADISQINDRILGLDGKIEKMGSALGTEFRSALSSLGTQLGERNRTPWGILISAAGLITTTLAFVGSQALSPIQADIKTLKEHLVPREEINYRAATDEKRMERLEGLEMLLVNRRYDEMQKLIDRLERQNDGLRGLPSSVVAK</sequence>
<accession>A0A974A360</accession>
<reference evidence="2" key="1">
    <citation type="submission" date="2020-06" db="EMBL/GenBank/DDBJ databases">
        <title>Whole Genome Sequence of Bradyrhizobium sp. Strain 1S1.</title>
        <authorList>
            <person name="Bromfield E.S.P."/>
            <person name="Cloutier S."/>
        </authorList>
    </citation>
    <scope>NUCLEOTIDE SEQUENCE [LARGE SCALE GENOMIC DNA]</scope>
    <source>
        <strain evidence="2">1S1</strain>
    </source>
</reference>
<dbReference type="AlphaFoldDB" id="A0A974A360"/>
<dbReference type="RefSeq" id="WP_166205658.1">
    <property type="nucleotide sequence ID" value="NZ_CP088285.1"/>
</dbReference>
<evidence type="ECO:0000256" key="1">
    <source>
        <dbReference type="SAM" id="Coils"/>
    </source>
</evidence>
<keyword evidence="1" id="KW-0175">Coiled coil</keyword>
<gene>
    <name evidence="2" type="ORF">HAP48_025910</name>
</gene>
<name>A0A974A360_9BRAD</name>
<feature type="coiled-coil region" evidence="1">
    <location>
        <begin position="133"/>
        <end position="160"/>
    </location>
</feature>